<dbReference type="NCBIfam" id="TIGR00686">
    <property type="entry name" value="phnA"/>
    <property type="match status" value="1"/>
</dbReference>
<dbReference type="STRING" id="35756.GCA_001044155_02639"/>
<dbReference type="Gene3D" id="2.30.30.40">
    <property type="entry name" value="SH3 Domains"/>
    <property type="match status" value="1"/>
</dbReference>
<gene>
    <name evidence="4" type="ORF">NCTC11862_02219</name>
</gene>
<evidence type="ECO:0000313" key="4">
    <source>
        <dbReference type="EMBL" id="STC70402.1"/>
    </source>
</evidence>
<comment type="similarity">
    <text evidence="1">Belongs to the YjdM family.</text>
</comment>
<accession>A0A376CQ57</accession>
<dbReference type="Gene3D" id="2.20.25.10">
    <property type="match status" value="1"/>
</dbReference>
<reference evidence="4 5" key="1">
    <citation type="submission" date="2018-06" db="EMBL/GenBank/DDBJ databases">
        <authorList>
            <consortium name="Pathogen Informatics"/>
            <person name="Doyle S."/>
        </authorList>
    </citation>
    <scope>NUCLEOTIDE SEQUENCE [LARGE SCALE GENOMIC DNA]</scope>
    <source>
        <strain evidence="4 5">NCTC11862</strain>
    </source>
</reference>
<organism evidence="4 5">
    <name type="scientific">Corynebacterium pilosum</name>
    <dbReference type="NCBI Taxonomy" id="35756"/>
    <lineage>
        <taxon>Bacteria</taxon>
        <taxon>Bacillati</taxon>
        <taxon>Actinomycetota</taxon>
        <taxon>Actinomycetes</taxon>
        <taxon>Mycobacteriales</taxon>
        <taxon>Corynebacteriaceae</taxon>
        <taxon>Corynebacterium</taxon>
    </lineage>
</organism>
<dbReference type="Pfam" id="PF08274">
    <property type="entry name" value="Zn_Ribbon_YjdM"/>
    <property type="match status" value="1"/>
</dbReference>
<dbReference type="InterPro" id="IPR013988">
    <property type="entry name" value="YjdM_C"/>
</dbReference>
<dbReference type="OrthoDB" id="9810131at2"/>
<dbReference type="EMBL" id="UFXQ01000001">
    <property type="protein sequence ID" value="STC70402.1"/>
    <property type="molecule type" value="Genomic_DNA"/>
</dbReference>
<dbReference type="Proteomes" id="UP000254467">
    <property type="component" value="Unassembled WGS sequence"/>
</dbReference>
<dbReference type="InterPro" id="IPR013987">
    <property type="entry name" value="YjdM_N"/>
</dbReference>
<evidence type="ECO:0000313" key="5">
    <source>
        <dbReference type="Proteomes" id="UP000254467"/>
    </source>
</evidence>
<dbReference type="Pfam" id="PF03831">
    <property type="entry name" value="YjdM"/>
    <property type="match status" value="1"/>
</dbReference>
<feature type="domain" description="Protein YjdM N-terminal" evidence="3">
    <location>
        <begin position="10"/>
        <end position="39"/>
    </location>
</feature>
<evidence type="ECO:0000259" key="3">
    <source>
        <dbReference type="Pfam" id="PF08274"/>
    </source>
</evidence>
<dbReference type="RefSeq" id="WP_026254380.1">
    <property type="nucleotide sequence ID" value="NZ_LDYD01000008.1"/>
</dbReference>
<dbReference type="AlphaFoldDB" id="A0A376CQ57"/>
<dbReference type="PANTHER" id="PTHR30305:SF3">
    <property type="entry name" value="PROTEIN YJDM"/>
    <property type="match status" value="1"/>
</dbReference>
<feature type="domain" description="Protein YjdM C-terminal" evidence="2">
    <location>
        <begin position="57"/>
        <end position="124"/>
    </location>
</feature>
<proteinExistence type="inferred from homology"/>
<evidence type="ECO:0000256" key="1">
    <source>
        <dbReference type="ARBA" id="ARBA00009248"/>
    </source>
</evidence>
<dbReference type="SUPFAM" id="SSF82057">
    <property type="entry name" value="Prokaryotic SH3-related domain"/>
    <property type="match status" value="1"/>
</dbReference>
<dbReference type="SUPFAM" id="SSF57783">
    <property type="entry name" value="Zinc beta-ribbon"/>
    <property type="match status" value="1"/>
</dbReference>
<evidence type="ECO:0000259" key="2">
    <source>
        <dbReference type="Pfam" id="PF03831"/>
    </source>
</evidence>
<dbReference type="InterPro" id="IPR004624">
    <property type="entry name" value="YjdM"/>
</dbReference>
<sequence>MTDFANTVDTLPPCPECGSEYTYEMDPLLVCPECAHEWSADAARADTDAADGPVVIKASVGNELADGDSVTVVKTVKVKGAQQPIKAGTKVRNIRLIDTTDEHNIDCKIDGFGAMTLKSSIVRKS</sequence>
<dbReference type="PANTHER" id="PTHR30305">
    <property type="entry name" value="PROTEIN YJDM-RELATED"/>
    <property type="match status" value="1"/>
</dbReference>
<name>A0A376CQ57_9CORY</name>
<keyword evidence="5" id="KW-1185">Reference proteome</keyword>
<protein>
    <submittedName>
        <fullName evidence="4">Putative Zn-ribbon-containing protein, involved in phosphonate metabolism</fullName>
    </submittedName>
</protein>